<reference evidence="3" key="1">
    <citation type="submission" date="2018-05" db="EMBL/GenBank/DDBJ databases">
        <authorList>
            <person name="Lanie J.A."/>
            <person name="Ng W.-L."/>
            <person name="Kazmierczak K.M."/>
            <person name="Andrzejewski T.M."/>
            <person name="Davidsen T.M."/>
            <person name="Wayne K.J."/>
            <person name="Tettelin H."/>
            <person name="Glass J.I."/>
            <person name="Rusch D."/>
            <person name="Podicherti R."/>
            <person name="Tsui H.-C.T."/>
            <person name="Winkler M.E."/>
        </authorList>
    </citation>
    <scope>NUCLEOTIDE SEQUENCE</scope>
</reference>
<evidence type="ECO:0000259" key="2">
    <source>
        <dbReference type="Pfam" id="PF17289"/>
    </source>
</evidence>
<gene>
    <name evidence="3" type="ORF">METZ01_LOCUS388892</name>
</gene>
<dbReference type="Pfam" id="PF17289">
    <property type="entry name" value="Terminase_6C"/>
    <property type="match status" value="1"/>
</dbReference>
<accession>A0A382UQQ1</accession>
<proteinExistence type="predicted"/>
<evidence type="ECO:0000313" key="3">
    <source>
        <dbReference type="EMBL" id="SVD36038.1"/>
    </source>
</evidence>
<name>A0A382UQQ1_9ZZZZ</name>
<dbReference type="EMBL" id="UINC01145732">
    <property type="protein sequence ID" value="SVD36038.1"/>
    <property type="molecule type" value="Genomic_DNA"/>
</dbReference>
<dbReference type="InterPro" id="IPR035421">
    <property type="entry name" value="Terminase_6C"/>
</dbReference>
<feature type="domain" description="Terminase large subunit gp17-like C-terminal" evidence="2">
    <location>
        <begin position="84"/>
        <end position="255"/>
    </location>
</feature>
<feature type="non-terminal residue" evidence="3">
    <location>
        <position position="1"/>
    </location>
</feature>
<evidence type="ECO:0000256" key="1">
    <source>
        <dbReference type="ARBA" id="ARBA00022612"/>
    </source>
</evidence>
<protein>
    <recommendedName>
        <fullName evidence="2">Terminase large subunit gp17-like C-terminal domain-containing protein</fullName>
    </recommendedName>
</protein>
<sequence length="291" mass="33352">NGFSGVKVVWNQHPDRNDEWAREERSRVGEERFRREHLCEFIIYDETLIDPLKLVVLKGEDPLLRTGEVRWYRRPKKGRIYLAGLDPSLGTGGDYAAIEVYDGTTMQQVAEWQHNKSPVKRQLKILQDILKYIEQETEYVEGPHSITEIYWSVENNTLGEAALSVIEYTGEENFPGQMISQPKAMSSSRRFRKGFTTTAKTKLSVCSMLKNMVESDKIDIKSKRLIRELKNFVANGLKFEAKLGETDDLISATLLVLRLSDHLAKYDERIHERMAQGAEDDDGGFAEPLPL</sequence>
<keyword evidence="1" id="KW-1188">Viral release from host cell</keyword>
<dbReference type="AlphaFoldDB" id="A0A382UQQ1"/>
<feature type="non-terminal residue" evidence="3">
    <location>
        <position position="291"/>
    </location>
</feature>
<organism evidence="3">
    <name type="scientific">marine metagenome</name>
    <dbReference type="NCBI Taxonomy" id="408172"/>
    <lineage>
        <taxon>unclassified sequences</taxon>
        <taxon>metagenomes</taxon>
        <taxon>ecological metagenomes</taxon>
    </lineage>
</organism>
<dbReference type="Gene3D" id="3.30.420.240">
    <property type="match status" value="1"/>
</dbReference>